<keyword evidence="3" id="KW-1185">Reference proteome</keyword>
<dbReference type="AlphaFoldDB" id="A0A316TVY1"/>
<protein>
    <submittedName>
        <fullName evidence="2">Uncharacterized protein</fullName>
    </submittedName>
</protein>
<gene>
    <name evidence="2" type="ORF">BCV69DRAFT_301928</name>
</gene>
<evidence type="ECO:0000256" key="1">
    <source>
        <dbReference type="SAM" id="MobiDB-lite"/>
    </source>
</evidence>
<evidence type="ECO:0000313" key="2">
    <source>
        <dbReference type="EMBL" id="PWN17692.1"/>
    </source>
</evidence>
<sequence>MKRHFSLFFGKKTEASSKDPRMDKADDSVLADPIIRQSLHRSPPRLPASDRSSPFKVGFESSRSQSSLPDANNGKAPSMGGIIVDTSAGQGRDSLKPGTRQIARSASAGPSNHKQHRASEEYQTRAPRQEVQAFNEEILKKFAARTSHWQSPLKVRAEDRARARQDSLARLPPPRGLGATVRSGHGPTAAGPGKGIHASGRQFSAMSLADRLGLAKEHENDDEAA</sequence>
<feature type="region of interest" description="Disordered" evidence="1">
    <location>
        <begin position="1"/>
        <end position="127"/>
    </location>
</feature>
<dbReference type="Proteomes" id="UP000245942">
    <property type="component" value="Unassembled WGS sequence"/>
</dbReference>
<accession>A0A316TVY1</accession>
<feature type="compositionally biased region" description="Polar residues" evidence="1">
    <location>
        <begin position="61"/>
        <end position="70"/>
    </location>
</feature>
<feature type="compositionally biased region" description="Basic and acidic residues" evidence="1">
    <location>
        <begin position="11"/>
        <end position="27"/>
    </location>
</feature>
<organism evidence="2 3">
    <name type="scientific">Pseudomicrostroma glucosiphilum</name>
    <dbReference type="NCBI Taxonomy" id="1684307"/>
    <lineage>
        <taxon>Eukaryota</taxon>
        <taxon>Fungi</taxon>
        <taxon>Dikarya</taxon>
        <taxon>Basidiomycota</taxon>
        <taxon>Ustilaginomycotina</taxon>
        <taxon>Exobasidiomycetes</taxon>
        <taxon>Microstromatales</taxon>
        <taxon>Microstromatales incertae sedis</taxon>
        <taxon>Pseudomicrostroma</taxon>
    </lineage>
</organism>
<proteinExistence type="predicted"/>
<feature type="compositionally biased region" description="Basic and acidic residues" evidence="1">
    <location>
        <begin position="155"/>
        <end position="167"/>
    </location>
</feature>
<name>A0A316TVY1_9BASI</name>
<dbReference type="EMBL" id="KZ819342">
    <property type="protein sequence ID" value="PWN17692.1"/>
    <property type="molecule type" value="Genomic_DNA"/>
</dbReference>
<evidence type="ECO:0000313" key="3">
    <source>
        <dbReference type="Proteomes" id="UP000245942"/>
    </source>
</evidence>
<feature type="compositionally biased region" description="Polar residues" evidence="1">
    <location>
        <begin position="102"/>
        <end position="112"/>
    </location>
</feature>
<dbReference type="GeneID" id="37016357"/>
<dbReference type="RefSeq" id="XP_025344852.1">
    <property type="nucleotide sequence ID" value="XM_025494623.1"/>
</dbReference>
<feature type="region of interest" description="Disordered" evidence="1">
    <location>
        <begin position="148"/>
        <end position="202"/>
    </location>
</feature>
<reference evidence="2 3" key="1">
    <citation type="journal article" date="2018" name="Mol. Biol. Evol.">
        <title>Broad Genomic Sampling Reveals a Smut Pathogenic Ancestry of the Fungal Clade Ustilaginomycotina.</title>
        <authorList>
            <person name="Kijpornyongpan T."/>
            <person name="Mondo S.J."/>
            <person name="Barry K."/>
            <person name="Sandor L."/>
            <person name="Lee J."/>
            <person name="Lipzen A."/>
            <person name="Pangilinan J."/>
            <person name="LaButti K."/>
            <person name="Hainaut M."/>
            <person name="Henrissat B."/>
            <person name="Grigoriev I.V."/>
            <person name="Spatafora J.W."/>
            <person name="Aime M.C."/>
        </authorList>
    </citation>
    <scope>NUCLEOTIDE SEQUENCE [LARGE SCALE GENOMIC DNA]</scope>
    <source>
        <strain evidence="2 3">MCA 4718</strain>
    </source>
</reference>